<protein>
    <submittedName>
        <fullName evidence="2">Uncharacterized protein</fullName>
    </submittedName>
</protein>
<keyword evidence="3" id="KW-1185">Reference proteome</keyword>
<dbReference type="AlphaFoldDB" id="A0A5B7D030"/>
<feature type="compositionally biased region" description="Low complexity" evidence="1">
    <location>
        <begin position="26"/>
        <end position="40"/>
    </location>
</feature>
<dbReference type="EMBL" id="VSRR010000356">
    <property type="protein sequence ID" value="MPC14501.1"/>
    <property type="molecule type" value="Genomic_DNA"/>
</dbReference>
<feature type="region of interest" description="Disordered" evidence="1">
    <location>
        <begin position="25"/>
        <end position="60"/>
    </location>
</feature>
<organism evidence="2 3">
    <name type="scientific">Portunus trituberculatus</name>
    <name type="common">Swimming crab</name>
    <name type="synonym">Neptunus trituberculatus</name>
    <dbReference type="NCBI Taxonomy" id="210409"/>
    <lineage>
        <taxon>Eukaryota</taxon>
        <taxon>Metazoa</taxon>
        <taxon>Ecdysozoa</taxon>
        <taxon>Arthropoda</taxon>
        <taxon>Crustacea</taxon>
        <taxon>Multicrustacea</taxon>
        <taxon>Malacostraca</taxon>
        <taxon>Eumalacostraca</taxon>
        <taxon>Eucarida</taxon>
        <taxon>Decapoda</taxon>
        <taxon>Pleocyemata</taxon>
        <taxon>Brachyura</taxon>
        <taxon>Eubrachyura</taxon>
        <taxon>Portunoidea</taxon>
        <taxon>Portunidae</taxon>
        <taxon>Portuninae</taxon>
        <taxon>Portunus</taxon>
    </lineage>
</organism>
<dbReference type="Proteomes" id="UP000324222">
    <property type="component" value="Unassembled WGS sequence"/>
</dbReference>
<accession>A0A5B7D030</accession>
<evidence type="ECO:0000313" key="3">
    <source>
        <dbReference type="Proteomes" id="UP000324222"/>
    </source>
</evidence>
<evidence type="ECO:0000313" key="2">
    <source>
        <dbReference type="EMBL" id="MPC14501.1"/>
    </source>
</evidence>
<reference evidence="2 3" key="1">
    <citation type="submission" date="2019-05" db="EMBL/GenBank/DDBJ databases">
        <title>Another draft genome of Portunus trituberculatus and its Hox gene families provides insights of decapod evolution.</title>
        <authorList>
            <person name="Jeong J.-H."/>
            <person name="Song I."/>
            <person name="Kim S."/>
            <person name="Choi T."/>
            <person name="Kim D."/>
            <person name="Ryu S."/>
            <person name="Kim W."/>
        </authorList>
    </citation>
    <scope>NUCLEOTIDE SEQUENCE [LARGE SCALE GENOMIC DNA]</scope>
    <source>
        <tissue evidence="2">Muscle</tissue>
    </source>
</reference>
<name>A0A5B7D030_PORTR</name>
<sequence>MSASCPAQWVPMDAKSKIKITFLSQSLTSPTPRSPSGPRLAHPRNPKMQWKLPASAAVVV</sequence>
<evidence type="ECO:0000256" key="1">
    <source>
        <dbReference type="SAM" id="MobiDB-lite"/>
    </source>
</evidence>
<comment type="caution">
    <text evidence="2">The sequence shown here is derived from an EMBL/GenBank/DDBJ whole genome shotgun (WGS) entry which is preliminary data.</text>
</comment>
<gene>
    <name evidence="2" type="ORF">E2C01_007268</name>
</gene>
<proteinExistence type="predicted"/>